<organism evidence="1 2">
    <name type="scientific">Escherichia phage UB</name>
    <dbReference type="NCBI Taxonomy" id="2268588"/>
    <lineage>
        <taxon>Viruses</taxon>
        <taxon>Duplodnaviria</taxon>
        <taxon>Heunggongvirae</taxon>
        <taxon>Uroviricota</taxon>
        <taxon>Caudoviricetes</taxon>
        <taxon>Asteriusvirus</taxon>
        <taxon>Asteriusvirus PBECO4</taxon>
    </lineage>
</organism>
<reference evidence="1 2" key="1">
    <citation type="submission" date="2018-05" db="EMBL/GenBank/DDBJ databases">
        <title>Characterization Of A New Bacterial Virus From Orangutan (Pongo pygmaeus).</title>
        <authorList>
            <person name="Ahmad Hisham U.B."/>
            <person name="Ramli N.A."/>
            <person name="Mohamad Zawawi N.A."/>
            <person name="Mat Arip Y."/>
        </authorList>
    </citation>
    <scope>NUCLEOTIDE SEQUENCE [LARGE SCALE GENOMIC DNA]</scope>
</reference>
<dbReference type="Gene3D" id="3.40.1800.10">
    <property type="entry name" value="His-Me finger endonucleases"/>
    <property type="match status" value="1"/>
</dbReference>
<proteinExistence type="predicted"/>
<sequence>MKKRLKDSKDAANYRNELLKKQNGIDPIIKEPITKPVLDHYHYGNQHCRQVLQNEVNAWEGKVQNSFNRYMKHLTDKPLYEVLRNLADYLERNNSIPDDEQVIHHTALTVDVNKFKRLPATQQTAILEGLGVVPGSNTTARVKQARKLIKDGKLNMVDIKKGS</sequence>
<reference evidence="2" key="2">
    <citation type="submission" date="2018-05" db="EMBL/GenBank/DDBJ databases">
        <title>Genome Assembly Of Bacteriophage Specific To Escherichia coli 0157:H7.</title>
        <authorList>
            <person name="Ahmad Hisham U.B."/>
            <person name="Ramli N.A."/>
            <person name="Mohamad Zawawi N.A."/>
            <person name="Mat Arip Y."/>
        </authorList>
    </citation>
    <scope>NUCLEOTIDE SEQUENCE [LARGE SCALE GENOMIC DNA]</scope>
</reference>
<accession>A0A2Z5H9Y3</accession>
<evidence type="ECO:0000313" key="1">
    <source>
        <dbReference type="EMBL" id="AXC36779.1"/>
    </source>
</evidence>
<protein>
    <submittedName>
        <fullName evidence="1">DNA endonuclease VII</fullName>
    </submittedName>
</protein>
<dbReference type="InterPro" id="IPR044925">
    <property type="entry name" value="His-Me_finger_sf"/>
</dbReference>
<keyword evidence="1" id="KW-0378">Hydrolase</keyword>
<dbReference type="InterPro" id="IPR038563">
    <property type="entry name" value="Endonuclease_7_sf"/>
</dbReference>
<name>A0A2Z5H9Y3_9CAUD</name>
<dbReference type="EMBL" id="MH383160">
    <property type="protein sequence ID" value="AXC36779.1"/>
    <property type="molecule type" value="Genomic_DNA"/>
</dbReference>
<dbReference type="GO" id="GO:0004519">
    <property type="term" value="F:endonuclease activity"/>
    <property type="evidence" value="ECO:0007669"/>
    <property type="project" value="UniProtKB-KW"/>
</dbReference>
<keyword evidence="1" id="KW-0255">Endonuclease</keyword>
<evidence type="ECO:0000313" key="2">
    <source>
        <dbReference type="Proteomes" id="UP000252104"/>
    </source>
</evidence>
<dbReference type="Proteomes" id="UP000252104">
    <property type="component" value="Segment"/>
</dbReference>
<keyword evidence="1" id="KW-0540">Nuclease</keyword>
<dbReference type="SUPFAM" id="SSF54060">
    <property type="entry name" value="His-Me finger endonucleases"/>
    <property type="match status" value="1"/>
</dbReference>